<dbReference type="InterPro" id="IPR012340">
    <property type="entry name" value="NA-bd_OB-fold"/>
</dbReference>
<evidence type="ECO:0000259" key="8">
    <source>
        <dbReference type="SMART" id="SM00316"/>
    </source>
</evidence>
<dbReference type="FunFam" id="2.40.50.140:FF:000038">
    <property type="entry name" value="Exosome complex component RRP4"/>
    <property type="match status" value="1"/>
</dbReference>
<dbReference type="STRING" id="1220924.W2S342"/>
<dbReference type="GO" id="GO:0000177">
    <property type="term" value="C:cytoplasmic exosome (RNase complex)"/>
    <property type="evidence" value="ECO:0007669"/>
    <property type="project" value="TreeGrafter"/>
</dbReference>
<accession>W2S342</accession>
<dbReference type="Gene3D" id="2.40.50.140">
    <property type="entry name" value="Nucleic acid-binding proteins"/>
    <property type="match status" value="1"/>
</dbReference>
<evidence type="ECO:0000256" key="2">
    <source>
        <dbReference type="ARBA" id="ARBA00009155"/>
    </source>
</evidence>
<comment type="similarity">
    <text evidence="2">Belongs to the RRP4 family.</text>
</comment>
<dbReference type="GO" id="GO:0071038">
    <property type="term" value="P:TRAMP-dependent tRNA surveillance pathway"/>
    <property type="evidence" value="ECO:0007669"/>
    <property type="project" value="TreeGrafter"/>
</dbReference>
<evidence type="ECO:0000256" key="5">
    <source>
        <dbReference type="ARBA" id="ARBA00022884"/>
    </source>
</evidence>
<evidence type="ECO:0000256" key="6">
    <source>
        <dbReference type="ARBA" id="ARBA00023242"/>
    </source>
</evidence>
<dbReference type="Gene3D" id="2.40.50.100">
    <property type="match status" value="1"/>
</dbReference>
<evidence type="ECO:0000313" key="10">
    <source>
        <dbReference type="Proteomes" id="UP000030752"/>
    </source>
</evidence>
<dbReference type="OrthoDB" id="1650at2759"/>
<gene>
    <name evidence="9" type="ORF">HMPREF1541_02270</name>
</gene>
<sequence length="344" mass="37233">MGLTINLPSDSDDELPPSKQSYNVSIDQDESMSSGDDEPSSAKRRRLNFAIPGQTVTTDSQWMRGHGTFNTPASVAITATLAGNVVVTNKLLSVSPMRARYTPEIGDLVVGRIVEVGKSQWRVDVSAPLLAKLPLSSINLPGGILRRRTTADELQMRHYFQEGDLLVAEVQSVGGSDGVATLHTRSLKYGKLRNGLFLAVQGTGGGGGVVRSRRQVFTISAGVTGSDTSQVDVILGVNGYIWLSKHVEQDESKAGGISISNLDDAVGKEIYSSQNDDITEDTRREIAWVAECIRVMAQHGTRVDEDAVVKAYGVVVDWNQGRMDDGDNIMPVEVRKRIVDAVLH</sequence>
<keyword evidence="4" id="KW-0271">Exosome</keyword>
<dbReference type="InParanoid" id="W2S342"/>
<proteinExistence type="inferred from homology"/>
<evidence type="ECO:0000256" key="7">
    <source>
        <dbReference type="SAM" id="MobiDB-lite"/>
    </source>
</evidence>
<dbReference type="AlphaFoldDB" id="W2S342"/>
<keyword evidence="10" id="KW-1185">Reference proteome</keyword>
<evidence type="ECO:0000313" key="9">
    <source>
        <dbReference type="EMBL" id="ETN43112.1"/>
    </source>
</evidence>
<dbReference type="GO" id="GO:0034475">
    <property type="term" value="P:U4 snRNA 3'-end processing"/>
    <property type="evidence" value="ECO:0007669"/>
    <property type="project" value="TreeGrafter"/>
</dbReference>
<feature type="domain" description="S1 motif" evidence="8">
    <location>
        <begin position="104"/>
        <end position="185"/>
    </location>
</feature>
<evidence type="ECO:0000256" key="4">
    <source>
        <dbReference type="ARBA" id="ARBA00022835"/>
    </source>
</evidence>
<dbReference type="Pfam" id="PF14382">
    <property type="entry name" value="ECR1_N"/>
    <property type="match status" value="1"/>
</dbReference>
<dbReference type="SUPFAM" id="SSF50249">
    <property type="entry name" value="Nucleic acid-binding proteins"/>
    <property type="match status" value="1"/>
</dbReference>
<dbReference type="GO" id="GO:0000176">
    <property type="term" value="C:nuclear exosome (RNase complex)"/>
    <property type="evidence" value="ECO:0007669"/>
    <property type="project" value="UniProtKB-ARBA"/>
</dbReference>
<dbReference type="SUPFAM" id="SSF54791">
    <property type="entry name" value="Eukaryotic type KH-domain (KH-domain type I)"/>
    <property type="match status" value="1"/>
</dbReference>
<dbReference type="EMBL" id="KB822718">
    <property type="protein sequence ID" value="ETN43112.1"/>
    <property type="molecule type" value="Genomic_DNA"/>
</dbReference>
<dbReference type="PANTHER" id="PTHR21321">
    <property type="entry name" value="PNAS-3 RELATED"/>
    <property type="match status" value="1"/>
</dbReference>
<name>W2S342_CYPE1</name>
<dbReference type="InterPro" id="IPR036612">
    <property type="entry name" value="KH_dom_type_1_sf"/>
</dbReference>
<dbReference type="PANTHER" id="PTHR21321:SF4">
    <property type="entry name" value="EXOSOME COMPLEX COMPONENT RRP4"/>
    <property type="match status" value="1"/>
</dbReference>
<dbReference type="CDD" id="cd05789">
    <property type="entry name" value="S1_Rrp4"/>
    <property type="match status" value="1"/>
</dbReference>
<dbReference type="HOGENOM" id="CLU_034114_0_0_1"/>
<dbReference type="SUPFAM" id="SSF110324">
    <property type="entry name" value="Ribosomal L27 protein-like"/>
    <property type="match status" value="1"/>
</dbReference>
<dbReference type="GO" id="GO:0000467">
    <property type="term" value="P:exonucleolytic trimming to generate mature 3'-end of 5.8S rRNA from tricistronic rRNA transcript (SSU-rRNA, 5.8S rRNA, LSU-rRNA)"/>
    <property type="evidence" value="ECO:0007669"/>
    <property type="project" value="TreeGrafter"/>
</dbReference>
<feature type="region of interest" description="Disordered" evidence="7">
    <location>
        <begin position="1"/>
        <end position="45"/>
    </location>
</feature>
<organism evidence="9 10">
    <name type="scientific">Cyphellophora europaea (strain CBS 101466)</name>
    <name type="common">Phialophora europaea</name>
    <dbReference type="NCBI Taxonomy" id="1220924"/>
    <lineage>
        <taxon>Eukaryota</taxon>
        <taxon>Fungi</taxon>
        <taxon>Dikarya</taxon>
        <taxon>Ascomycota</taxon>
        <taxon>Pezizomycotina</taxon>
        <taxon>Eurotiomycetes</taxon>
        <taxon>Chaetothyriomycetidae</taxon>
        <taxon>Chaetothyriales</taxon>
        <taxon>Cyphellophoraceae</taxon>
        <taxon>Cyphellophora</taxon>
    </lineage>
</organism>
<dbReference type="GO" id="GO:0071051">
    <property type="term" value="P:poly(A)-dependent snoRNA 3'-end processing"/>
    <property type="evidence" value="ECO:0007669"/>
    <property type="project" value="TreeGrafter"/>
</dbReference>
<dbReference type="InterPro" id="IPR025721">
    <property type="entry name" value="Exosome_cplx_N_dom"/>
</dbReference>
<dbReference type="RefSeq" id="XP_008714848.1">
    <property type="nucleotide sequence ID" value="XM_008716626.1"/>
</dbReference>
<dbReference type="eggNOG" id="KOG3013">
    <property type="taxonomic scope" value="Eukaryota"/>
</dbReference>
<comment type="subcellular location">
    <subcellularLocation>
        <location evidence="1">Nucleus</location>
    </subcellularLocation>
</comment>
<dbReference type="FunCoup" id="W2S342">
    <property type="interactions" value="1050"/>
</dbReference>
<evidence type="ECO:0000256" key="3">
    <source>
        <dbReference type="ARBA" id="ARBA00022552"/>
    </source>
</evidence>
<dbReference type="SMART" id="SM00316">
    <property type="entry name" value="S1"/>
    <property type="match status" value="1"/>
</dbReference>
<dbReference type="VEuPathDB" id="FungiDB:HMPREF1541_02270"/>
<keyword evidence="3" id="KW-0698">rRNA processing</keyword>
<dbReference type="InterPro" id="IPR003029">
    <property type="entry name" value="S1_domain"/>
</dbReference>
<dbReference type="Proteomes" id="UP000030752">
    <property type="component" value="Unassembled WGS sequence"/>
</dbReference>
<dbReference type="GO" id="GO:0003723">
    <property type="term" value="F:RNA binding"/>
    <property type="evidence" value="ECO:0007669"/>
    <property type="project" value="UniProtKB-KW"/>
</dbReference>
<dbReference type="GO" id="GO:0071035">
    <property type="term" value="P:nuclear polyadenylation-dependent rRNA catabolic process"/>
    <property type="evidence" value="ECO:0007669"/>
    <property type="project" value="TreeGrafter"/>
</dbReference>
<dbReference type="InterPro" id="IPR048565">
    <property type="entry name" value="S1_RRP4"/>
</dbReference>
<dbReference type="Pfam" id="PF21266">
    <property type="entry name" value="S1_RRP4"/>
    <property type="match status" value="1"/>
</dbReference>
<keyword evidence="5" id="KW-0694">RNA-binding</keyword>
<dbReference type="InterPro" id="IPR026699">
    <property type="entry name" value="Exosome_RNA_bind1/RRP40/RRP4"/>
</dbReference>
<evidence type="ECO:0000256" key="1">
    <source>
        <dbReference type="ARBA" id="ARBA00004123"/>
    </source>
</evidence>
<keyword evidence="6" id="KW-0539">Nucleus</keyword>
<feature type="compositionally biased region" description="Acidic residues" evidence="7">
    <location>
        <begin position="27"/>
        <end position="39"/>
    </location>
</feature>
<dbReference type="GO" id="GO:0071028">
    <property type="term" value="P:nuclear mRNA surveillance"/>
    <property type="evidence" value="ECO:0007669"/>
    <property type="project" value="UniProtKB-ARBA"/>
</dbReference>
<dbReference type="GO" id="GO:0071034">
    <property type="term" value="P:CUT catabolic process"/>
    <property type="evidence" value="ECO:0007669"/>
    <property type="project" value="TreeGrafter"/>
</dbReference>
<dbReference type="GeneID" id="19969609"/>
<protein>
    <recommendedName>
        <fullName evidence="8">S1 motif domain-containing protein</fullName>
    </recommendedName>
</protein>
<reference evidence="9 10" key="1">
    <citation type="submission" date="2013-03" db="EMBL/GenBank/DDBJ databases">
        <title>The Genome Sequence of Phialophora europaea CBS 101466.</title>
        <authorList>
            <consortium name="The Broad Institute Genomics Platform"/>
            <person name="Cuomo C."/>
            <person name="de Hoog S."/>
            <person name="Gorbushina A."/>
            <person name="Walker B."/>
            <person name="Young S.K."/>
            <person name="Zeng Q."/>
            <person name="Gargeya S."/>
            <person name="Fitzgerald M."/>
            <person name="Haas B."/>
            <person name="Abouelleil A."/>
            <person name="Allen A.W."/>
            <person name="Alvarado L."/>
            <person name="Arachchi H.M."/>
            <person name="Berlin A.M."/>
            <person name="Chapman S.B."/>
            <person name="Gainer-Dewar J."/>
            <person name="Goldberg J."/>
            <person name="Griggs A."/>
            <person name="Gujja S."/>
            <person name="Hansen M."/>
            <person name="Howarth C."/>
            <person name="Imamovic A."/>
            <person name="Ireland A."/>
            <person name="Larimer J."/>
            <person name="McCowan C."/>
            <person name="Murphy C."/>
            <person name="Pearson M."/>
            <person name="Poon T.W."/>
            <person name="Priest M."/>
            <person name="Roberts A."/>
            <person name="Saif S."/>
            <person name="Shea T."/>
            <person name="Sisk P."/>
            <person name="Sykes S."/>
            <person name="Wortman J."/>
            <person name="Nusbaum C."/>
            <person name="Birren B."/>
        </authorList>
    </citation>
    <scope>NUCLEOTIDE SEQUENCE [LARGE SCALE GENOMIC DNA]</scope>
    <source>
        <strain evidence="9 10">CBS 101466</strain>
    </source>
</reference>